<keyword evidence="5" id="KW-1185">Reference proteome</keyword>
<dbReference type="InterPro" id="IPR029016">
    <property type="entry name" value="GAF-like_dom_sf"/>
</dbReference>
<evidence type="ECO:0000259" key="3">
    <source>
        <dbReference type="SMART" id="SM00331"/>
    </source>
</evidence>
<evidence type="ECO:0000313" key="4">
    <source>
        <dbReference type="EMBL" id="MFD2114146.1"/>
    </source>
</evidence>
<dbReference type="Proteomes" id="UP001597362">
    <property type="component" value="Unassembled WGS sequence"/>
</dbReference>
<dbReference type="SUPFAM" id="SSF81606">
    <property type="entry name" value="PP2C-like"/>
    <property type="match status" value="1"/>
</dbReference>
<dbReference type="Pfam" id="PF01590">
    <property type="entry name" value="GAF"/>
    <property type="match status" value="1"/>
</dbReference>
<dbReference type="InterPro" id="IPR052016">
    <property type="entry name" value="Bact_Sigma-Reg"/>
</dbReference>
<dbReference type="InterPro" id="IPR001932">
    <property type="entry name" value="PPM-type_phosphatase-like_dom"/>
</dbReference>
<evidence type="ECO:0000313" key="5">
    <source>
        <dbReference type="Proteomes" id="UP001597362"/>
    </source>
</evidence>
<accession>A0ABW4YEV6</accession>
<keyword evidence="1" id="KW-0378">Hydrolase</keyword>
<comment type="caution">
    <text evidence="4">The sequence shown here is derived from an EMBL/GenBank/DDBJ whole genome shotgun (WGS) entry which is preliminary data.</text>
</comment>
<dbReference type="InterPro" id="IPR036457">
    <property type="entry name" value="PPM-type-like_dom_sf"/>
</dbReference>
<gene>
    <name evidence="4" type="ORF">ACFSJH_00050</name>
</gene>
<name>A0ABW4YEV6_9BACL</name>
<dbReference type="RefSeq" id="WP_377769121.1">
    <property type="nucleotide sequence ID" value="NZ_JBHUHO010000001.1"/>
</dbReference>
<dbReference type="Gene3D" id="3.60.40.10">
    <property type="entry name" value="PPM-type phosphatase domain"/>
    <property type="match status" value="1"/>
</dbReference>
<dbReference type="InterPro" id="IPR003018">
    <property type="entry name" value="GAF"/>
</dbReference>
<dbReference type="Pfam" id="PF07228">
    <property type="entry name" value="SpoIIE"/>
    <property type="match status" value="1"/>
</dbReference>
<reference evidence="5" key="1">
    <citation type="journal article" date="2019" name="Int. J. Syst. Evol. Microbiol.">
        <title>The Global Catalogue of Microorganisms (GCM) 10K type strain sequencing project: providing services to taxonomists for standard genome sequencing and annotation.</title>
        <authorList>
            <consortium name="The Broad Institute Genomics Platform"/>
            <consortium name="The Broad Institute Genome Sequencing Center for Infectious Disease"/>
            <person name="Wu L."/>
            <person name="Ma J."/>
        </authorList>
    </citation>
    <scope>NUCLEOTIDE SEQUENCE [LARGE SCALE GENOMIC DNA]</scope>
    <source>
        <strain evidence="5">GH52</strain>
    </source>
</reference>
<evidence type="ECO:0000259" key="2">
    <source>
        <dbReference type="SMART" id="SM00065"/>
    </source>
</evidence>
<dbReference type="PANTHER" id="PTHR43156:SF2">
    <property type="entry name" value="STAGE II SPORULATION PROTEIN E"/>
    <property type="match status" value="1"/>
</dbReference>
<evidence type="ECO:0000256" key="1">
    <source>
        <dbReference type="ARBA" id="ARBA00022801"/>
    </source>
</evidence>
<organism evidence="4 5">
    <name type="scientific">Paenibacillus yanchengensis</name>
    <dbReference type="NCBI Taxonomy" id="2035833"/>
    <lineage>
        <taxon>Bacteria</taxon>
        <taxon>Bacillati</taxon>
        <taxon>Bacillota</taxon>
        <taxon>Bacilli</taxon>
        <taxon>Bacillales</taxon>
        <taxon>Paenibacillaceae</taxon>
        <taxon>Paenibacillus</taxon>
    </lineage>
</organism>
<protein>
    <submittedName>
        <fullName evidence="4">SpoIIE family protein phosphatase</fullName>
    </submittedName>
</protein>
<feature type="domain" description="PPM-type phosphatase" evidence="3">
    <location>
        <begin position="232"/>
        <end position="455"/>
    </location>
</feature>
<sequence length="471" mass="52846">MNEIIVLGLLLVIVILLVVLRHGIHRRKQTALLLQVSLQLSSTTNRKQLIEKIMKLTSASVKGEGSSVLLVDEQTGELYFEVATGERSEQVKQIKLKKGEGIAGYVAEARRSLRINDVTKDERWSNRVAVATEVTTRNMLCVPVYAGDRLLGVLQVINKQRNKSFAKADLQLLEWMASPIAVALENMMLYEQLVASMEELRVTTATKERLESEMLIAKQIQQRFLPEPVFQLEQVALAAELIPAREVGGDFFHYAMLSENKLLVCLGDVSDKGMPAALFLASVMSWLKAEQRYMSSPAMLLQAINEELCSEESTMFATIFVGVLELNSGLFVYSNGGHCPPVLLRQKETKWLRGEQNLPLGVLPGTKYIENVVWITENDTILFYTDGITEAENKHGEWFGAQRLMKQLEKWYPMMDDQSSSQTPQSVVSEVVQSVQQFSEGVHQSDDIAVMAMQFTNRCLKPDKAKGVTNE</sequence>
<proteinExistence type="predicted"/>
<dbReference type="SUPFAM" id="SSF55781">
    <property type="entry name" value="GAF domain-like"/>
    <property type="match status" value="1"/>
</dbReference>
<dbReference type="EMBL" id="JBHUHO010000001">
    <property type="protein sequence ID" value="MFD2114146.1"/>
    <property type="molecule type" value="Genomic_DNA"/>
</dbReference>
<dbReference type="PANTHER" id="PTHR43156">
    <property type="entry name" value="STAGE II SPORULATION PROTEIN E-RELATED"/>
    <property type="match status" value="1"/>
</dbReference>
<feature type="domain" description="GAF" evidence="2">
    <location>
        <begin position="45"/>
        <end position="194"/>
    </location>
</feature>
<dbReference type="SMART" id="SM00065">
    <property type="entry name" value="GAF"/>
    <property type="match status" value="1"/>
</dbReference>
<dbReference type="Gene3D" id="3.30.450.40">
    <property type="match status" value="1"/>
</dbReference>
<dbReference type="SMART" id="SM00331">
    <property type="entry name" value="PP2C_SIG"/>
    <property type="match status" value="1"/>
</dbReference>